<dbReference type="PANTHER" id="PTHR33744">
    <property type="entry name" value="CARBOHYDRATE DIACID REGULATOR"/>
    <property type="match status" value="1"/>
</dbReference>
<dbReference type="InterPro" id="IPR051448">
    <property type="entry name" value="CdaR-like_regulators"/>
</dbReference>
<dbReference type="EMBL" id="BAABJP010000020">
    <property type="protein sequence ID" value="GAA5160478.1"/>
    <property type="molecule type" value="Genomic_DNA"/>
</dbReference>
<organism evidence="3 4">
    <name type="scientific">Pseudonocardia eucalypti</name>
    <dbReference type="NCBI Taxonomy" id="648755"/>
    <lineage>
        <taxon>Bacteria</taxon>
        <taxon>Bacillati</taxon>
        <taxon>Actinomycetota</taxon>
        <taxon>Actinomycetes</taxon>
        <taxon>Pseudonocardiales</taxon>
        <taxon>Pseudonocardiaceae</taxon>
        <taxon>Pseudonocardia</taxon>
    </lineage>
</organism>
<evidence type="ECO:0000259" key="2">
    <source>
        <dbReference type="Pfam" id="PF13556"/>
    </source>
</evidence>
<evidence type="ECO:0000259" key="1">
    <source>
        <dbReference type="Pfam" id="PF07905"/>
    </source>
</evidence>
<name>A0ABP9QEB5_9PSEU</name>
<feature type="domain" description="Purine catabolism PurC-like" evidence="1">
    <location>
        <begin position="17"/>
        <end position="133"/>
    </location>
</feature>
<proteinExistence type="predicted"/>
<dbReference type="Pfam" id="PF13556">
    <property type="entry name" value="HTH_30"/>
    <property type="match status" value="1"/>
</dbReference>
<evidence type="ECO:0000313" key="4">
    <source>
        <dbReference type="Proteomes" id="UP001428817"/>
    </source>
</evidence>
<dbReference type="Gene3D" id="1.10.10.2840">
    <property type="entry name" value="PucR C-terminal helix-turn-helix domain"/>
    <property type="match status" value="1"/>
</dbReference>
<feature type="domain" description="PucR C-terminal helix-turn-helix" evidence="2">
    <location>
        <begin position="446"/>
        <end position="503"/>
    </location>
</feature>
<dbReference type="InterPro" id="IPR012914">
    <property type="entry name" value="PucR_dom"/>
</dbReference>
<keyword evidence="4" id="KW-1185">Reference proteome</keyword>
<accession>A0ABP9QEB5</accession>
<dbReference type="Proteomes" id="UP001428817">
    <property type="component" value="Unassembled WGS sequence"/>
</dbReference>
<comment type="caution">
    <text evidence="3">The sequence shown here is derived from an EMBL/GenBank/DDBJ whole genome shotgun (WGS) entry which is preliminary data.</text>
</comment>
<dbReference type="PANTHER" id="PTHR33744:SF1">
    <property type="entry name" value="DNA-BINDING TRANSCRIPTIONAL ACTIVATOR ADER"/>
    <property type="match status" value="1"/>
</dbReference>
<protein>
    <submittedName>
        <fullName evidence="3">PucR family transcriptional regulator</fullName>
    </submittedName>
</protein>
<sequence>MAGQRRLGAVEPLCVADLVRSPALQLRVLAGHGGLHREVSWAHVSELADPTPWLLGAELLMTTGMAVPRAAPEQRRYLELLDDAGVSALAVSAQLHAPALHRELFAAADERGMPLLEVPLSVPFVAIAQEVATKQDTEGHRLGAQLQVFGALRWLTEERLSAAEIFGRLERLSGYTLYLCTPQGRPLIPGVPAAPPTEAGALLPPSPEKQAPPTVPGGFVLPVPAPGGTAGYLIARARDGARPAGLAVVQHIATVASLQLTMLRHQRETLRREGAETLAELLADVLDPGTARRRLRRAGFPRSQRLVLAIVVGQGVTPDESALVREIELSDLPHLLLRQQSELFVLLPAGDATLTLLDGLTAAENAAEITAGSSSPFEAGEPLEIARREARWSLSRAADTGRTHVNYQASDPSGRWLPRDVSGLRALTDRVLGPATRYDAEHRTELVRTVRTWLERDRRGEDAARELHIHPNTLSYRLRRFTEVTGFRLESTGDLAEVWLALSAARHLGDH</sequence>
<dbReference type="InterPro" id="IPR025736">
    <property type="entry name" value="PucR_C-HTH_dom"/>
</dbReference>
<gene>
    <name evidence="3" type="ORF">GCM10023321_43240</name>
</gene>
<reference evidence="4" key="1">
    <citation type="journal article" date="2019" name="Int. J. Syst. Evol. Microbiol.">
        <title>The Global Catalogue of Microorganisms (GCM) 10K type strain sequencing project: providing services to taxonomists for standard genome sequencing and annotation.</title>
        <authorList>
            <consortium name="The Broad Institute Genomics Platform"/>
            <consortium name="The Broad Institute Genome Sequencing Center for Infectious Disease"/>
            <person name="Wu L."/>
            <person name="Ma J."/>
        </authorList>
    </citation>
    <scope>NUCLEOTIDE SEQUENCE [LARGE SCALE GENOMIC DNA]</scope>
    <source>
        <strain evidence="4">JCM 18303</strain>
    </source>
</reference>
<dbReference type="Pfam" id="PF07905">
    <property type="entry name" value="PucR"/>
    <property type="match status" value="1"/>
</dbReference>
<evidence type="ECO:0000313" key="3">
    <source>
        <dbReference type="EMBL" id="GAA5160478.1"/>
    </source>
</evidence>
<dbReference type="InterPro" id="IPR042070">
    <property type="entry name" value="PucR_C-HTH_sf"/>
</dbReference>